<dbReference type="AlphaFoldDB" id="A0A8J7LUC9"/>
<evidence type="ECO:0000256" key="2">
    <source>
        <dbReference type="ARBA" id="ARBA00004664"/>
    </source>
</evidence>
<dbReference type="UniPathway" id="UPA00035">
    <property type="reaction ID" value="UER00042"/>
</dbReference>
<keyword evidence="13" id="KW-1185">Reference proteome</keyword>
<name>A0A8J7LUC9_9BACT</name>
<keyword evidence="6 10" id="KW-0028">Amino-acid biosynthesis</keyword>
<protein>
    <recommendedName>
        <fullName evidence="5 10">N-(5'-phosphoribosyl)anthranilate isomerase</fullName>
        <shortName evidence="10">PRAI</shortName>
        <ecNumber evidence="4 10">5.3.1.24</ecNumber>
    </recommendedName>
</protein>
<comment type="catalytic activity">
    <reaction evidence="1 10">
        <text>N-(5-phospho-beta-D-ribosyl)anthranilate = 1-(2-carboxyphenylamino)-1-deoxy-D-ribulose 5-phosphate</text>
        <dbReference type="Rhea" id="RHEA:21540"/>
        <dbReference type="ChEBI" id="CHEBI:18277"/>
        <dbReference type="ChEBI" id="CHEBI:58613"/>
        <dbReference type="EC" id="5.3.1.24"/>
    </reaction>
</comment>
<dbReference type="EC" id="5.3.1.24" evidence="4 10"/>
<feature type="domain" description="N-(5'phosphoribosyl) anthranilate isomerase (PRAI)" evidence="11">
    <location>
        <begin position="4"/>
        <end position="197"/>
    </location>
</feature>
<evidence type="ECO:0000256" key="8">
    <source>
        <dbReference type="ARBA" id="ARBA00023141"/>
    </source>
</evidence>
<evidence type="ECO:0000313" key="12">
    <source>
        <dbReference type="EMBL" id="MBJ6723610.1"/>
    </source>
</evidence>
<evidence type="ECO:0000256" key="3">
    <source>
        <dbReference type="ARBA" id="ARBA00007571"/>
    </source>
</evidence>
<evidence type="ECO:0000256" key="5">
    <source>
        <dbReference type="ARBA" id="ARBA00022272"/>
    </source>
</evidence>
<comment type="caution">
    <text evidence="12">The sequence shown here is derived from an EMBL/GenBank/DDBJ whole genome shotgun (WGS) entry which is preliminary data.</text>
</comment>
<dbReference type="GO" id="GO:0004640">
    <property type="term" value="F:phosphoribosylanthranilate isomerase activity"/>
    <property type="evidence" value="ECO:0007669"/>
    <property type="project" value="UniProtKB-UniRule"/>
</dbReference>
<dbReference type="GO" id="GO:0000162">
    <property type="term" value="P:L-tryptophan biosynthetic process"/>
    <property type="evidence" value="ECO:0007669"/>
    <property type="project" value="UniProtKB-UniRule"/>
</dbReference>
<dbReference type="NCBIfam" id="NF002298">
    <property type="entry name" value="PRK01222.1-4"/>
    <property type="match status" value="1"/>
</dbReference>
<dbReference type="Gene3D" id="3.20.20.70">
    <property type="entry name" value="Aldolase class I"/>
    <property type="match status" value="1"/>
</dbReference>
<evidence type="ECO:0000256" key="1">
    <source>
        <dbReference type="ARBA" id="ARBA00001164"/>
    </source>
</evidence>
<dbReference type="HAMAP" id="MF_00135">
    <property type="entry name" value="PRAI"/>
    <property type="match status" value="1"/>
</dbReference>
<dbReference type="InterPro" id="IPR001240">
    <property type="entry name" value="PRAI_dom"/>
</dbReference>
<dbReference type="PANTHER" id="PTHR42894:SF1">
    <property type="entry name" value="N-(5'-PHOSPHORIBOSYL)ANTHRANILATE ISOMERASE"/>
    <property type="match status" value="1"/>
</dbReference>
<dbReference type="CDD" id="cd00405">
    <property type="entry name" value="PRAI"/>
    <property type="match status" value="1"/>
</dbReference>
<dbReference type="InterPro" id="IPR013785">
    <property type="entry name" value="Aldolase_TIM"/>
</dbReference>
<evidence type="ECO:0000256" key="10">
    <source>
        <dbReference type="HAMAP-Rule" id="MF_00135"/>
    </source>
</evidence>
<evidence type="ECO:0000313" key="13">
    <source>
        <dbReference type="Proteomes" id="UP000636888"/>
    </source>
</evidence>
<evidence type="ECO:0000256" key="7">
    <source>
        <dbReference type="ARBA" id="ARBA00022822"/>
    </source>
</evidence>
<evidence type="ECO:0000256" key="6">
    <source>
        <dbReference type="ARBA" id="ARBA00022605"/>
    </source>
</evidence>
<evidence type="ECO:0000256" key="9">
    <source>
        <dbReference type="ARBA" id="ARBA00023235"/>
    </source>
</evidence>
<keyword evidence="9 10" id="KW-0413">Isomerase</keyword>
<keyword evidence="7 10" id="KW-0822">Tryptophan biosynthesis</keyword>
<dbReference type="Pfam" id="PF00697">
    <property type="entry name" value="PRAI"/>
    <property type="match status" value="1"/>
</dbReference>
<dbReference type="InterPro" id="IPR044643">
    <property type="entry name" value="TrpF_fam"/>
</dbReference>
<dbReference type="InterPro" id="IPR011060">
    <property type="entry name" value="RibuloseP-bd_barrel"/>
</dbReference>
<gene>
    <name evidence="10" type="primary">trpF</name>
    <name evidence="12" type="ORF">JFN93_02705</name>
</gene>
<dbReference type="EMBL" id="JAEMHM010000002">
    <property type="protein sequence ID" value="MBJ6723610.1"/>
    <property type="molecule type" value="Genomic_DNA"/>
</dbReference>
<evidence type="ECO:0000256" key="4">
    <source>
        <dbReference type="ARBA" id="ARBA00012572"/>
    </source>
</evidence>
<sequence length="203" mass="21797">MTRVKICGITSACDARLAVEAGADAIGLIFFEKSPRNVDLEQAARIVAELPPFIQTVGLFVNAPLDFVNETADRVGLDLVQLHGEETPEFCAAVRRRVMKAFRVKGAESLVPMPSYRVAGYVLDAYSPNAHGGTGERFDWDLAVQAKNYGPIVLAGGLTPENVADAVAQVVPYGVDVSSGVELSPGKKDPEKVRQFILRAKGL</sequence>
<accession>A0A8J7LUC9</accession>
<keyword evidence="8 10" id="KW-0057">Aromatic amino acid biosynthesis</keyword>
<dbReference type="Proteomes" id="UP000636888">
    <property type="component" value="Unassembled WGS sequence"/>
</dbReference>
<proteinExistence type="inferred from homology"/>
<comment type="similarity">
    <text evidence="3 10">Belongs to the TrpF family.</text>
</comment>
<dbReference type="PANTHER" id="PTHR42894">
    <property type="entry name" value="N-(5'-PHOSPHORIBOSYL)ANTHRANILATE ISOMERASE"/>
    <property type="match status" value="1"/>
</dbReference>
<dbReference type="RefSeq" id="WP_199382451.1">
    <property type="nucleotide sequence ID" value="NZ_JAEMHM010000002.1"/>
</dbReference>
<evidence type="ECO:0000259" key="11">
    <source>
        <dbReference type="Pfam" id="PF00697"/>
    </source>
</evidence>
<comment type="pathway">
    <text evidence="2 10">Amino-acid biosynthesis; L-tryptophan biosynthesis; L-tryptophan from chorismate: step 3/5.</text>
</comment>
<dbReference type="SUPFAM" id="SSF51366">
    <property type="entry name" value="Ribulose-phoshate binding barrel"/>
    <property type="match status" value="1"/>
</dbReference>
<reference evidence="12" key="1">
    <citation type="submission" date="2020-12" db="EMBL/GenBank/DDBJ databases">
        <title>Geomonas sp. Red875, isolated from river sediment.</title>
        <authorList>
            <person name="Xu Z."/>
            <person name="Zhang Z."/>
            <person name="Masuda Y."/>
            <person name="Itoh H."/>
            <person name="Senoo K."/>
        </authorList>
    </citation>
    <scope>NUCLEOTIDE SEQUENCE</scope>
    <source>
        <strain evidence="12">Red875</strain>
    </source>
</reference>
<dbReference type="FunFam" id="3.20.20.70:FF:000075">
    <property type="entry name" value="Tryptophan biosynthesis protein TRP1"/>
    <property type="match status" value="1"/>
</dbReference>
<organism evidence="12 13">
    <name type="scientific">Geomesophilobacter sediminis</name>
    <dbReference type="NCBI Taxonomy" id="2798584"/>
    <lineage>
        <taxon>Bacteria</taxon>
        <taxon>Pseudomonadati</taxon>
        <taxon>Thermodesulfobacteriota</taxon>
        <taxon>Desulfuromonadia</taxon>
        <taxon>Geobacterales</taxon>
        <taxon>Geobacteraceae</taxon>
        <taxon>Geomesophilobacter</taxon>
    </lineage>
</organism>